<gene>
    <name evidence="1" type="ORF">AB0I59_01405</name>
</gene>
<keyword evidence="2" id="KW-1185">Reference proteome</keyword>
<protein>
    <submittedName>
        <fullName evidence="1">DUF711 family protein</fullName>
    </submittedName>
</protein>
<dbReference type="Pfam" id="PF05167">
    <property type="entry name" value="DUF711"/>
    <property type="match status" value="1"/>
</dbReference>
<dbReference type="Gene3D" id="3.20.70.20">
    <property type="match status" value="1"/>
</dbReference>
<accession>A0ABV3G6Q5</accession>
<evidence type="ECO:0000313" key="2">
    <source>
        <dbReference type="Proteomes" id="UP001551675"/>
    </source>
</evidence>
<dbReference type="PANTHER" id="PTHR37560:SF2">
    <property type="entry name" value="DUF711 DOMAIN-CONTAINING PROTEIN"/>
    <property type="match status" value="1"/>
</dbReference>
<dbReference type="InterPro" id="IPR007841">
    <property type="entry name" value="UPF0210"/>
</dbReference>
<dbReference type="SUPFAM" id="SSF51998">
    <property type="entry name" value="PFL-like glycyl radical enzymes"/>
    <property type="match status" value="1"/>
</dbReference>
<dbReference type="EMBL" id="JBFALK010000001">
    <property type="protein sequence ID" value="MEV0967262.1"/>
    <property type="molecule type" value="Genomic_DNA"/>
</dbReference>
<dbReference type="RefSeq" id="WP_358128896.1">
    <property type="nucleotide sequence ID" value="NZ_JBFALK010000001.1"/>
</dbReference>
<comment type="caution">
    <text evidence="1">The sequence shown here is derived from an EMBL/GenBank/DDBJ whole genome shotgun (WGS) entry which is preliminary data.</text>
</comment>
<reference evidence="1 2" key="1">
    <citation type="submission" date="2024-06" db="EMBL/GenBank/DDBJ databases">
        <title>The Natural Products Discovery Center: Release of the First 8490 Sequenced Strains for Exploring Actinobacteria Biosynthetic Diversity.</title>
        <authorList>
            <person name="Kalkreuter E."/>
            <person name="Kautsar S.A."/>
            <person name="Yang D."/>
            <person name="Bader C.D."/>
            <person name="Teijaro C.N."/>
            <person name="Fluegel L."/>
            <person name="Davis C.M."/>
            <person name="Simpson J.R."/>
            <person name="Lauterbach L."/>
            <person name="Steele A.D."/>
            <person name="Gui C."/>
            <person name="Meng S."/>
            <person name="Li G."/>
            <person name="Viehrig K."/>
            <person name="Ye F."/>
            <person name="Su P."/>
            <person name="Kiefer A.F."/>
            <person name="Nichols A."/>
            <person name="Cepeda A.J."/>
            <person name="Yan W."/>
            <person name="Fan B."/>
            <person name="Jiang Y."/>
            <person name="Adhikari A."/>
            <person name="Zheng C.-J."/>
            <person name="Schuster L."/>
            <person name="Cowan T.M."/>
            <person name="Smanski M.J."/>
            <person name="Chevrette M.G."/>
            <person name="De Carvalho L.P.S."/>
            <person name="Shen B."/>
        </authorList>
    </citation>
    <scope>NUCLEOTIDE SEQUENCE [LARGE SCALE GENOMIC DNA]</scope>
    <source>
        <strain evidence="1 2">NPDC050100</strain>
    </source>
</reference>
<evidence type="ECO:0000313" key="1">
    <source>
        <dbReference type="EMBL" id="MEV0967262.1"/>
    </source>
</evidence>
<proteinExistence type="predicted"/>
<sequence>MRGIVRSICVFTRTPDPRALTLLREVEERLAGGGFTVQTKRVVSPGPMARLADLVGSTDVYPSVGSISLGDAVAQFDVFRQVEKMCCHLDLTDRPPTEEDVAFLTRLIAEAPEKTFYFAYAFSNATSSPYFPASSFERPGFSVGLQPTDLAAGCETLEEWLDRMLAAWNAVVALLDDVPGFLGVDSSVAPLGPGPGSFVGFVRRFHPDFSRSLISDVYVRVSGFIKEHNPRPVGLCGLMFPCLEDFELADEYAKGNFDLATNIYLSLHCGLGIDTYPIGVDEDPRAVLDVLMLMRALAGRYGKPLSARFVSDGLARIGERTNFRNEFLHDVVVRTFTR</sequence>
<organism evidence="1 2">
    <name type="scientific">Microtetraspora glauca</name>
    <dbReference type="NCBI Taxonomy" id="1996"/>
    <lineage>
        <taxon>Bacteria</taxon>
        <taxon>Bacillati</taxon>
        <taxon>Actinomycetota</taxon>
        <taxon>Actinomycetes</taxon>
        <taxon>Streptosporangiales</taxon>
        <taxon>Streptosporangiaceae</taxon>
        <taxon>Microtetraspora</taxon>
    </lineage>
</organism>
<dbReference type="Proteomes" id="UP001551675">
    <property type="component" value="Unassembled WGS sequence"/>
</dbReference>
<dbReference type="PANTHER" id="PTHR37560">
    <property type="entry name" value="UPF0210 PROTEIN SPR0218"/>
    <property type="match status" value="1"/>
</dbReference>
<name>A0ABV3G6Q5_MICGL</name>